<evidence type="ECO:0000259" key="1">
    <source>
        <dbReference type="PROSITE" id="PS50878"/>
    </source>
</evidence>
<dbReference type="Pfam" id="PF14529">
    <property type="entry name" value="Exo_endo_phos_2"/>
    <property type="match status" value="1"/>
</dbReference>
<dbReference type="GO" id="GO:0003824">
    <property type="term" value="F:catalytic activity"/>
    <property type="evidence" value="ECO:0007669"/>
    <property type="project" value="InterPro"/>
</dbReference>
<reference evidence="2 3" key="1">
    <citation type="submission" date="2023-01" db="EMBL/GenBank/DDBJ databases">
        <authorList>
            <person name="Whitehead M."/>
        </authorList>
    </citation>
    <scope>NUCLEOTIDE SEQUENCE [LARGE SCALE GENOMIC DNA]</scope>
</reference>
<evidence type="ECO:0000313" key="2">
    <source>
        <dbReference type="EMBL" id="CAI6373600.1"/>
    </source>
</evidence>
<dbReference type="InterPro" id="IPR005135">
    <property type="entry name" value="Endo/exonuclease/phosphatase"/>
</dbReference>
<dbReference type="Pfam" id="PF00078">
    <property type="entry name" value="RVT_1"/>
    <property type="match status" value="1"/>
</dbReference>
<sequence length="460" mass="52913">MQKNQSWNCRTTNQAGKTLLQHMESYNTYSICAPDSPTHHSYNPKHRPEILDIALATLPYSELTLTNHNELTSDHNPIVMTISDTPITINPPAAKKRINWQKFKQVLLRNYPKKIINLKNPPEIDNEVLLITSSIQSAITECSYTANQTQVSELFPPRILQEITIKRNLRKDWQRTRDPAVKTMLNSQISCVRNLLKEHRQSTWDKFSSTLYFQDRSLYKLNRRLLHKKPAIAAFKSISGQKFYDTKSKLELFADTMKEQFTLNQGTDLPEVTYAIEELNRNTTKSTLFSSPKEKWEIIKNLPPGKAPGYDNIPNTALKHLPASAVVSLNNIFTACLRHSHFPKPWKTASIVMIPKPYKDHSLANNYRPISLLTTMSKVFEKVLQNLLTKHIKPRAEQHAFRHGHSTTTQLSKLIDDLVINTNNNRHTAAIFLDMEKAFDKVWHDGLIHKLHTMSTSPHL</sequence>
<dbReference type="GO" id="GO:0071897">
    <property type="term" value="P:DNA biosynthetic process"/>
    <property type="evidence" value="ECO:0007669"/>
    <property type="project" value="UniProtKB-ARBA"/>
</dbReference>
<dbReference type="SUPFAM" id="SSF56672">
    <property type="entry name" value="DNA/RNA polymerases"/>
    <property type="match status" value="1"/>
</dbReference>
<organism evidence="2 3">
    <name type="scientific">Macrosiphum euphorbiae</name>
    <name type="common">potato aphid</name>
    <dbReference type="NCBI Taxonomy" id="13131"/>
    <lineage>
        <taxon>Eukaryota</taxon>
        <taxon>Metazoa</taxon>
        <taxon>Ecdysozoa</taxon>
        <taxon>Arthropoda</taxon>
        <taxon>Hexapoda</taxon>
        <taxon>Insecta</taxon>
        <taxon>Pterygota</taxon>
        <taxon>Neoptera</taxon>
        <taxon>Paraneoptera</taxon>
        <taxon>Hemiptera</taxon>
        <taxon>Sternorrhyncha</taxon>
        <taxon>Aphidomorpha</taxon>
        <taxon>Aphidoidea</taxon>
        <taxon>Aphididae</taxon>
        <taxon>Macrosiphini</taxon>
        <taxon>Macrosiphum</taxon>
    </lineage>
</organism>
<keyword evidence="3" id="KW-1185">Reference proteome</keyword>
<dbReference type="PANTHER" id="PTHR19446">
    <property type="entry name" value="REVERSE TRANSCRIPTASES"/>
    <property type="match status" value="1"/>
</dbReference>
<dbReference type="InterPro" id="IPR043502">
    <property type="entry name" value="DNA/RNA_pol_sf"/>
</dbReference>
<dbReference type="AlphaFoldDB" id="A0AAV0XYE6"/>
<evidence type="ECO:0000313" key="3">
    <source>
        <dbReference type="Proteomes" id="UP001160148"/>
    </source>
</evidence>
<feature type="domain" description="Reverse transcriptase" evidence="1">
    <location>
        <begin position="335"/>
        <end position="460"/>
    </location>
</feature>
<name>A0AAV0XYE6_9HEMI</name>
<dbReference type="InterPro" id="IPR036691">
    <property type="entry name" value="Endo/exonu/phosph_ase_sf"/>
</dbReference>
<proteinExistence type="predicted"/>
<dbReference type="SUPFAM" id="SSF56219">
    <property type="entry name" value="DNase I-like"/>
    <property type="match status" value="1"/>
</dbReference>
<dbReference type="CDD" id="cd01650">
    <property type="entry name" value="RT_nLTR_like"/>
    <property type="match status" value="1"/>
</dbReference>
<comment type="caution">
    <text evidence="2">The sequence shown here is derived from an EMBL/GenBank/DDBJ whole genome shotgun (WGS) entry which is preliminary data.</text>
</comment>
<dbReference type="Gene3D" id="3.60.10.10">
    <property type="entry name" value="Endonuclease/exonuclease/phosphatase"/>
    <property type="match status" value="1"/>
</dbReference>
<dbReference type="InterPro" id="IPR000477">
    <property type="entry name" value="RT_dom"/>
</dbReference>
<protein>
    <recommendedName>
        <fullName evidence="1">Reverse transcriptase domain-containing protein</fullName>
    </recommendedName>
</protein>
<dbReference type="Proteomes" id="UP001160148">
    <property type="component" value="Unassembled WGS sequence"/>
</dbReference>
<dbReference type="EMBL" id="CARXXK010001104">
    <property type="protein sequence ID" value="CAI6373600.1"/>
    <property type="molecule type" value="Genomic_DNA"/>
</dbReference>
<gene>
    <name evidence="2" type="ORF">MEUPH1_LOCUS27325</name>
</gene>
<accession>A0AAV0XYE6</accession>
<dbReference type="PROSITE" id="PS50878">
    <property type="entry name" value="RT_POL"/>
    <property type="match status" value="1"/>
</dbReference>